<feature type="repeat" description="ANK" evidence="3">
    <location>
        <begin position="682"/>
        <end position="714"/>
    </location>
</feature>
<dbReference type="Gene3D" id="1.25.40.20">
    <property type="entry name" value="Ankyrin repeat-containing domain"/>
    <property type="match status" value="8"/>
</dbReference>
<protein>
    <recommendedName>
        <fullName evidence="6">F-box domain-containing protein</fullName>
    </recommendedName>
</protein>
<feature type="compositionally biased region" description="Gly residues" evidence="4">
    <location>
        <begin position="1023"/>
        <end position="1033"/>
    </location>
</feature>
<feature type="repeat" description="ANK" evidence="3">
    <location>
        <begin position="777"/>
        <end position="811"/>
    </location>
</feature>
<dbReference type="PANTHER" id="PTHR24126">
    <property type="entry name" value="ANKYRIN REPEAT, PH AND SEC7 DOMAIN CONTAINING PROTEIN SECG-RELATED"/>
    <property type="match status" value="1"/>
</dbReference>
<dbReference type="PROSITE" id="PS50088">
    <property type="entry name" value="ANK_REPEAT"/>
    <property type="match status" value="9"/>
</dbReference>
<feature type="repeat" description="ANK" evidence="3">
    <location>
        <begin position="459"/>
        <end position="494"/>
    </location>
</feature>
<organism evidence="5">
    <name type="scientific">Phaeomonas parva</name>
    <dbReference type="NCBI Taxonomy" id="124430"/>
    <lineage>
        <taxon>Eukaryota</taxon>
        <taxon>Sar</taxon>
        <taxon>Stramenopiles</taxon>
        <taxon>Ochrophyta</taxon>
        <taxon>Pinguiophyceae</taxon>
        <taxon>Pinguiochrysidales</taxon>
        <taxon>Pinguiochrysidaceae</taxon>
        <taxon>Phaeomonas</taxon>
    </lineage>
</organism>
<keyword evidence="2 3" id="KW-0040">ANK repeat</keyword>
<feature type="compositionally biased region" description="Basic residues" evidence="4">
    <location>
        <begin position="1034"/>
        <end position="1052"/>
    </location>
</feature>
<dbReference type="InterPro" id="IPR002110">
    <property type="entry name" value="Ankyrin_rpt"/>
</dbReference>
<dbReference type="AlphaFoldDB" id="A0A7S1UE50"/>
<dbReference type="PRINTS" id="PR01415">
    <property type="entry name" value="ANKYRIN"/>
</dbReference>
<dbReference type="SUPFAM" id="SSF48403">
    <property type="entry name" value="Ankyrin repeat"/>
    <property type="match status" value="3"/>
</dbReference>
<dbReference type="PANTHER" id="PTHR24126:SF14">
    <property type="entry name" value="ANK_REP_REGION DOMAIN-CONTAINING PROTEIN"/>
    <property type="match status" value="1"/>
</dbReference>
<dbReference type="Pfam" id="PF00023">
    <property type="entry name" value="Ank"/>
    <property type="match status" value="1"/>
</dbReference>
<feature type="repeat" description="ANK" evidence="3">
    <location>
        <begin position="887"/>
        <end position="923"/>
    </location>
</feature>
<dbReference type="SMART" id="SM00248">
    <property type="entry name" value="ANK"/>
    <property type="match status" value="20"/>
</dbReference>
<evidence type="ECO:0000256" key="2">
    <source>
        <dbReference type="ARBA" id="ARBA00023043"/>
    </source>
</evidence>
<evidence type="ECO:0000313" key="5">
    <source>
        <dbReference type="EMBL" id="CAD9264108.1"/>
    </source>
</evidence>
<evidence type="ECO:0000256" key="4">
    <source>
        <dbReference type="SAM" id="MobiDB-lite"/>
    </source>
</evidence>
<evidence type="ECO:0000256" key="3">
    <source>
        <dbReference type="PROSITE-ProRule" id="PRU00023"/>
    </source>
</evidence>
<dbReference type="PROSITE" id="PS50297">
    <property type="entry name" value="ANK_REP_REGION"/>
    <property type="match status" value="7"/>
</dbReference>
<evidence type="ECO:0008006" key="6">
    <source>
        <dbReference type="Google" id="ProtNLM"/>
    </source>
</evidence>
<feature type="repeat" description="ANK" evidence="3">
    <location>
        <begin position="495"/>
        <end position="523"/>
    </location>
</feature>
<dbReference type="EMBL" id="HBGJ01035570">
    <property type="protein sequence ID" value="CAD9264108.1"/>
    <property type="molecule type" value="Transcribed_RNA"/>
</dbReference>
<feature type="region of interest" description="Disordered" evidence="4">
    <location>
        <begin position="1021"/>
        <end position="1052"/>
    </location>
</feature>
<accession>A0A7S1UE50</accession>
<proteinExistence type="predicted"/>
<name>A0A7S1UE50_9STRA</name>
<dbReference type="Pfam" id="PF12796">
    <property type="entry name" value="Ank_2"/>
    <property type="match status" value="5"/>
</dbReference>
<keyword evidence="1" id="KW-0677">Repeat</keyword>
<dbReference type="InterPro" id="IPR036770">
    <property type="entry name" value="Ankyrin_rpt-contain_sf"/>
</dbReference>
<sequence length="1150" mass="122012">MWADGYDTISDEAESYSDYDLEEEVRDYSEVARGVALVDALKGALTDLRNLGSEAVAGEGRKGQVLQRQRMACVTAFVRHLLDQGVHACELGEGLRLACDMMALDIVDALLKAGASVDALDDRGRSPLMRLAAGQPHVDPGAVAGRLRLARRLLDAGADPNALSGPPEYSRTTPLLFACTHGPLPLVRLLLERGADPHARDEQGRNAVYLAVENQRDDVLVEMLKRGVRPDLPGARLVTALHLVLKDKRASSVGTWGVGDARTAERLERLLAAGASPNARDASAMTPLHYLSQAAWMRRPEATDAHSAGCRRLATVLLEAGADIDARDIANATPLLVALDAERHRDDSHGGAHLGHVCPPWAYAKHLVEAGADLNVGYEDGTTALMFTSYSACVETSTFTELLVDRGADLAATDMCRNTAAHNAAFVGNEGVLRVLVACMRKRSGGGAPPSLLDAVNNVGRTPLTLAAAGGTQSRYGCMRVLVEAGADVNIADSSGNTPLHFAVLQNDLQTTDLLVGAGANASPGVGVGAAITPMKHLLHVASRNGFPDMVERLAAAGARVDYACSPGGATALHVAVKKRYPETTRALLRHGARPNVKTHDGETPLCCAVSDNTWSRIHLPADWVTPDEYSGPEDSDDEDAEEFLDYHDGNVDRPDDDIESPHHLVRILVQGGADVNQPGREGRTVLMKAISARCFKVAEWLIGRGANVRHADARGLTTLMAAVQSGNAKLVRALLTTALGAGALRVRPARATRSSAAHPKELPEAAREFVDAADFAGNTALHYAASLWDKASPVLDLLLQAGATVSPVNKTGRTPLADAVNQGRSPARIAALLAAGADARREMSSGIDLLFETVRRDSHMIAARLETIEILLMHGANVNRREPKYGGRTPLHATSELQSPERATAIASLLIASGADLDATDDVGETPLGAAVRKDRRNLAVLLLRHGASVPFAARNKSPYDVWFQNRMVEQLFRENCLAPWKQHQCPMPRRLLLLAKPWILLALGRATANVSVLEGASESCDGGGGGGGKGGGSRRRGSCRGGGRGRGRRANNTRALCLRRVRSLPYDVLAKVLGFLAGSPQMSFSSLVPAARPSLALTPGKRRIASTGAGKPTATGKRVAAAAAAAAGIAYTPPSRRKRPRRAARKSG</sequence>
<feature type="repeat" description="ANK" evidence="3">
    <location>
        <begin position="924"/>
        <end position="956"/>
    </location>
</feature>
<feature type="repeat" description="ANK" evidence="3">
    <location>
        <begin position="380"/>
        <end position="415"/>
    </location>
</feature>
<reference evidence="5" key="1">
    <citation type="submission" date="2021-01" db="EMBL/GenBank/DDBJ databases">
        <authorList>
            <person name="Corre E."/>
            <person name="Pelletier E."/>
            <person name="Niang G."/>
            <person name="Scheremetjew M."/>
            <person name="Finn R."/>
            <person name="Kale V."/>
            <person name="Holt S."/>
            <person name="Cochrane G."/>
            <person name="Meng A."/>
            <person name="Brown T."/>
            <person name="Cohen L."/>
        </authorList>
    </citation>
    <scope>NUCLEOTIDE SEQUENCE</scope>
    <source>
        <strain evidence="5">CCMP2877</strain>
    </source>
</reference>
<feature type="repeat" description="ANK" evidence="3">
    <location>
        <begin position="170"/>
        <end position="202"/>
    </location>
</feature>
<gene>
    <name evidence="5" type="ORF">PPAR1163_LOCUS22494</name>
</gene>
<feature type="repeat" description="ANK" evidence="3">
    <location>
        <begin position="568"/>
        <end position="600"/>
    </location>
</feature>
<evidence type="ECO:0000256" key="1">
    <source>
        <dbReference type="ARBA" id="ARBA00022737"/>
    </source>
</evidence>